<dbReference type="VEuPathDB" id="FungiDB:PODANS_7_2228"/>
<evidence type="ECO:0000313" key="3">
    <source>
        <dbReference type="EMBL" id="CDP31940.1"/>
    </source>
</evidence>
<dbReference type="PANTHER" id="PTHR35910:SF1">
    <property type="entry name" value="2EXR DOMAIN-CONTAINING PROTEIN"/>
    <property type="match status" value="1"/>
</dbReference>
<dbReference type="Proteomes" id="UP000001197">
    <property type="component" value="Chromosome 7"/>
</dbReference>
<dbReference type="GeneID" id="6192434"/>
<dbReference type="EMBL" id="CU633900">
    <property type="protein sequence ID" value="CAP68468.1"/>
    <property type="molecule type" value="Genomic_DNA"/>
</dbReference>
<dbReference type="EMBL" id="FO904942">
    <property type="protein sequence ID" value="CDP31940.1"/>
    <property type="molecule type" value="Genomic_DNA"/>
</dbReference>
<proteinExistence type="predicted"/>
<dbReference type="KEGG" id="pan:PODANSg4830"/>
<dbReference type="InterPro" id="IPR045518">
    <property type="entry name" value="2EXR"/>
</dbReference>
<keyword evidence="4" id="KW-1185">Reference proteome</keyword>
<feature type="domain" description="2EXR" evidence="1">
    <location>
        <begin position="12"/>
        <end position="108"/>
    </location>
</feature>
<reference evidence="4" key="3">
    <citation type="journal article" date="2014" name="Genetics">
        <title>Maintaining two mating types: Structure of the mating type locus and its role in heterokaryosis in Podospora anserina.</title>
        <authorList>
            <person name="Grognet P."/>
            <person name="Bidard F."/>
            <person name="Kuchly C."/>
            <person name="Tong L.C.H."/>
            <person name="Coppin E."/>
            <person name="Benkhali J.A."/>
            <person name="Couloux A."/>
            <person name="Wincker P."/>
            <person name="Debuchy R."/>
            <person name="Silar P."/>
        </authorList>
    </citation>
    <scope>GENOME REANNOTATION</scope>
    <source>
        <strain evidence="4">S / ATCC MYA-4624 / DSM 980 / FGSC 10383</strain>
    </source>
</reference>
<sequence>MTTESAANLQTFHHFPLLPFEIRLEIWELTAIPRRLRALRASKTYDTAVGPPPIPAPLHTCREARSFLTSCHPPVYHKMYLDCTPHDDSQESSSHRKYTWANWELDTLVLEDSLHTVVVDHIATMLIPRRLAVPCLKGYVSNFMFELIDKLKSVKEVELLLDDVDSPFNRSSWEAGWHSPAMECDFGHIETFWLVHDGGRRRWAKWDEWRAEKRWEFDEDDLDEALMETFKELRMTIPGWKPFGTISAYQEDLNSPPTSSRLKLATHSPFRNEILTTGPGAAYQKSPIEYCFFSEDTTWPCPCSESTHTTTTLPTKYTGRYIWETRRVVPHPDSGITLSDICDFQTTLAPNTSIPQWPRKVFFFWTVSQGSFSPQDPAADAQVLAVVKENTPFVYPRGELWSCSSAITALAALNALNALPALPALPWTAW</sequence>
<reference evidence="2 4" key="1">
    <citation type="journal article" date="2008" name="Genome Biol.">
        <title>The genome sequence of the model ascomycete fungus Podospora anserina.</title>
        <authorList>
            <person name="Espagne E."/>
            <person name="Lespinet O."/>
            <person name="Malagnac F."/>
            <person name="Da Silva C."/>
            <person name="Jaillon O."/>
            <person name="Porcel B.M."/>
            <person name="Couloux A."/>
            <person name="Aury J.-M."/>
            <person name="Segurens B."/>
            <person name="Poulain J."/>
            <person name="Anthouard V."/>
            <person name="Grossetete S."/>
            <person name="Khalili H."/>
            <person name="Coppin E."/>
            <person name="Dequard-Chablat M."/>
            <person name="Picard M."/>
            <person name="Contamine V."/>
            <person name="Arnaise S."/>
            <person name="Bourdais A."/>
            <person name="Berteaux-Lecellier V."/>
            <person name="Gautheret D."/>
            <person name="de Vries R.P."/>
            <person name="Battaglia E."/>
            <person name="Coutinho P.M."/>
            <person name="Danchin E.G.J."/>
            <person name="Henrissat B."/>
            <person name="El Khoury R."/>
            <person name="Sainsard-Chanet A."/>
            <person name="Boivin A."/>
            <person name="Pinan-Lucarre B."/>
            <person name="Sellem C.H."/>
            <person name="Debuchy R."/>
            <person name="Wincker P."/>
            <person name="Weissenbach J."/>
            <person name="Silar P."/>
        </authorList>
    </citation>
    <scope>NUCLEOTIDE SEQUENCE [LARGE SCALE GENOMIC DNA]</scope>
    <source>
        <strain evidence="4">S / ATCC MYA-4624 / DSM 980 / FGSC 10383</strain>
        <strain evidence="2">S mat+</strain>
    </source>
</reference>
<reference evidence="2" key="2">
    <citation type="submission" date="2008-07" db="EMBL/GenBank/DDBJ databases">
        <authorList>
            <person name="Genoscope - CEA"/>
        </authorList>
    </citation>
    <scope>NUCLEOTIDE SEQUENCE</scope>
    <source>
        <strain evidence="2">S mat+</strain>
    </source>
</reference>
<dbReference type="OrthoDB" id="4578567at2759"/>
<dbReference type="RefSeq" id="XP_001907795.1">
    <property type="nucleotide sequence ID" value="XM_001907760.1"/>
</dbReference>
<dbReference type="InParanoid" id="B2AVP4"/>
<evidence type="ECO:0000313" key="2">
    <source>
        <dbReference type="EMBL" id="CAP68468.1"/>
    </source>
</evidence>
<name>B2AVP4_PODAN</name>
<dbReference type="Pfam" id="PF20150">
    <property type="entry name" value="2EXR"/>
    <property type="match status" value="1"/>
</dbReference>
<reference evidence="3" key="4">
    <citation type="submission" date="2014-09" db="EMBL/GenBank/DDBJ databases">
        <title>Maintaining two mating types: Structure of the mating type locus and its role in heterokaryosis in Podospora anserina.</title>
        <authorList>
            <person name="Grognet P."/>
            <person name="Bidard F."/>
            <person name="Kuchly C."/>
            <person name="Chan Ho Tong L."/>
            <person name="Coppin E."/>
            <person name="Ait Benkhali J."/>
            <person name="Couloux A."/>
            <person name="Wincker P."/>
            <person name="Debuchy R."/>
            <person name="Silar P."/>
        </authorList>
    </citation>
    <scope>NUCLEOTIDE SEQUENCE</scope>
</reference>
<dbReference type="HOGENOM" id="CLU_637967_0_0_1"/>
<evidence type="ECO:0000259" key="1">
    <source>
        <dbReference type="Pfam" id="PF20150"/>
    </source>
</evidence>
<dbReference type="AlphaFoldDB" id="B2AVP4"/>
<gene>
    <name evidence="2" type="ORF">PODANS_7_2228</name>
</gene>
<dbReference type="PANTHER" id="PTHR35910">
    <property type="entry name" value="2EXR DOMAIN-CONTAINING PROTEIN"/>
    <property type="match status" value="1"/>
</dbReference>
<protein>
    <submittedName>
        <fullName evidence="2">Podospora anserina S mat+ genomic DNA chromosome 7, supercontig 1</fullName>
    </submittedName>
</protein>
<accession>B2AVP4</accession>
<organism evidence="2">
    <name type="scientific">Podospora anserina (strain S / ATCC MYA-4624 / DSM 980 / FGSC 10383)</name>
    <name type="common">Pleurage anserina</name>
    <dbReference type="NCBI Taxonomy" id="515849"/>
    <lineage>
        <taxon>Eukaryota</taxon>
        <taxon>Fungi</taxon>
        <taxon>Dikarya</taxon>
        <taxon>Ascomycota</taxon>
        <taxon>Pezizomycotina</taxon>
        <taxon>Sordariomycetes</taxon>
        <taxon>Sordariomycetidae</taxon>
        <taxon>Sordariales</taxon>
        <taxon>Podosporaceae</taxon>
        <taxon>Podospora</taxon>
        <taxon>Podospora anserina</taxon>
    </lineage>
</organism>
<evidence type="ECO:0000313" key="4">
    <source>
        <dbReference type="Proteomes" id="UP000001197"/>
    </source>
</evidence>